<feature type="region of interest" description="Disordered" evidence="1">
    <location>
        <begin position="1"/>
        <end position="49"/>
    </location>
</feature>
<accession>A0A016S5T2</accession>
<name>A0A016S5T2_9BILA</name>
<organism evidence="2 3">
    <name type="scientific">Ancylostoma ceylanicum</name>
    <dbReference type="NCBI Taxonomy" id="53326"/>
    <lineage>
        <taxon>Eukaryota</taxon>
        <taxon>Metazoa</taxon>
        <taxon>Ecdysozoa</taxon>
        <taxon>Nematoda</taxon>
        <taxon>Chromadorea</taxon>
        <taxon>Rhabditida</taxon>
        <taxon>Rhabditina</taxon>
        <taxon>Rhabditomorpha</taxon>
        <taxon>Strongyloidea</taxon>
        <taxon>Ancylostomatidae</taxon>
        <taxon>Ancylostomatinae</taxon>
        <taxon>Ancylostoma</taxon>
    </lineage>
</organism>
<feature type="compositionally biased region" description="Polar residues" evidence="1">
    <location>
        <begin position="142"/>
        <end position="162"/>
    </location>
</feature>
<proteinExistence type="predicted"/>
<dbReference type="AlphaFoldDB" id="A0A016S5T2"/>
<reference evidence="3" key="1">
    <citation type="journal article" date="2015" name="Nat. Genet.">
        <title>The genome and transcriptome of the zoonotic hookworm Ancylostoma ceylanicum identify infection-specific gene families.</title>
        <authorList>
            <person name="Schwarz E.M."/>
            <person name="Hu Y."/>
            <person name="Antoshechkin I."/>
            <person name="Miller M.M."/>
            <person name="Sternberg P.W."/>
            <person name="Aroian R.V."/>
        </authorList>
    </citation>
    <scope>NUCLEOTIDE SEQUENCE</scope>
    <source>
        <strain evidence="3">HY135</strain>
    </source>
</reference>
<feature type="region of interest" description="Disordered" evidence="1">
    <location>
        <begin position="101"/>
        <end position="165"/>
    </location>
</feature>
<gene>
    <name evidence="2" type="primary">Acey_s0296.g1709</name>
    <name evidence="2" type="ORF">Y032_0296g1709</name>
</gene>
<evidence type="ECO:0000313" key="3">
    <source>
        <dbReference type="Proteomes" id="UP000024635"/>
    </source>
</evidence>
<sequence length="228" mass="24586">MHVSESSRRHHIGPTISAINSPPADHCASASATVIHPPPPPTPAATAGSVAREREQCVCARATRLGGWGAKTLAELQSAPNNFSNNPTKNHGFRHLQKCWASGSARTSAPSAATHNGRQPADGSGKPTDEGHNRKGSAVSGREQSGLSQENNNQRENLQKNPLSLREKAAGRMALRTGPVGEHIRKTKRSDHVHRSEARRREACVSVIHLTLTGRLLFKVQIRRPLTC</sequence>
<keyword evidence="3" id="KW-1185">Reference proteome</keyword>
<accession>A0A0D6L8L4</accession>
<dbReference type="Proteomes" id="UP000024635">
    <property type="component" value="Unassembled WGS sequence"/>
</dbReference>
<evidence type="ECO:0000256" key="1">
    <source>
        <dbReference type="SAM" id="MobiDB-lite"/>
    </source>
</evidence>
<feature type="compositionally biased region" description="Polar residues" evidence="1">
    <location>
        <begin position="104"/>
        <end position="117"/>
    </location>
</feature>
<protein>
    <submittedName>
        <fullName evidence="2">Uncharacterized protein</fullName>
    </submittedName>
</protein>
<dbReference type="EMBL" id="JARK01001632">
    <property type="protein sequence ID" value="EYB85569.1"/>
    <property type="molecule type" value="Genomic_DNA"/>
</dbReference>
<evidence type="ECO:0000313" key="2">
    <source>
        <dbReference type="EMBL" id="EYB85569.1"/>
    </source>
</evidence>
<comment type="caution">
    <text evidence="2">The sequence shown here is derived from an EMBL/GenBank/DDBJ whole genome shotgun (WGS) entry which is preliminary data.</text>
</comment>